<dbReference type="Proteomes" id="UP000605259">
    <property type="component" value="Unassembled WGS sequence"/>
</dbReference>
<evidence type="ECO:0000313" key="1">
    <source>
        <dbReference type="EMBL" id="GGE83647.1"/>
    </source>
</evidence>
<protein>
    <submittedName>
        <fullName evidence="1">Uncharacterized protein</fullName>
    </submittedName>
</protein>
<comment type="caution">
    <text evidence="1">The sequence shown here is derived from an EMBL/GenBank/DDBJ whole genome shotgun (WGS) entry which is preliminary data.</text>
</comment>
<sequence>MWNTCTGPYGSTRNGANVSRKYAMLHISLNMLLGVRYVFCEDNSLGG</sequence>
<reference evidence="1" key="1">
    <citation type="journal article" date="2014" name="Int. J. Syst. Evol. Microbiol.">
        <title>Complete genome sequence of Corynebacterium casei LMG S-19264T (=DSM 44701T), isolated from a smear-ripened cheese.</title>
        <authorList>
            <consortium name="US DOE Joint Genome Institute (JGI-PGF)"/>
            <person name="Walter F."/>
            <person name="Albersmeier A."/>
            <person name="Kalinowski J."/>
            <person name="Ruckert C."/>
        </authorList>
    </citation>
    <scope>NUCLEOTIDE SEQUENCE</scope>
    <source>
        <strain evidence="1">CGMCC 1.12698</strain>
    </source>
</reference>
<accession>A0A917AYY6</accession>
<organism evidence="1 2">
    <name type="scientific">Priestia taiwanensis</name>
    <dbReference type="NCBI Taxonomy" id="1347902"/>
    <lineage>
        <taxon>Bacteria</taxon>
        <taxon>Bacillati</taxon>
        <taxon>Bacillota</taxon>
        <taxon>Bacilli</taxon>
        <taxon>Bacillales</taxon>
        <taxon>Bacillaceae</taxon>
        <taxon>Priestia</taxon>
    </lineage>
</organism>
<gene>
    <name evidence="1" type="ORF">GCM10007140_36430</name>
</gene>
<keyword evidence="2" id="KW-1185">Reference proteome</keyword>
<dbReference type="AlphaFoldDB" id="A0A917AYY6"/>
<proteinExistence type="predicted"/>
<reference evidence="1" key="2">
    <citation type="submission" date="2020-09" db="EMBL/GenBank/DDBJ databases">
        <authorList>
            <person name="Sun Q."/>
            <person name="Zhou Y."/>
        </authorList>
    </citation>
    <scope>NUCLEOTIDE SEQUENCE</scope>
    <source>
        <strain evidence="1">CGMCC 1.12698</strain>
    </source>
</reference>
<evidence type="ECO:0000313" key="2">
    <source>
        <dbReference type="Proteomes" id="UP000605259"/>
    </source>
</evidence>
<name>A0A917AYY6_9BACI</name>
<dbReference type="EMBL" id="BMFK01000006">
    <property type="protein sequence ID" value="GGE83647.1"/>
    <property type="molecule type" value="Genomic_DNA"/>
</dbReference>